<keyword evidence="8 10" id="KW-0472">Membrane</keyword>
<dbReference type="CDD" id="cd21675">
    <property type="entry name" value="SMP_TEX2"/>
    <property type="match status" value="1"/>
</dbReference>
<feature type="compositionally biased region" description="Low complexity" evidence="9">
    <location>
        <begin position="749"/>
        <end position="782"/>
    </location>
</feature>
<comment type="caution">
    <text evidence="12">The sequence shown here is derived from an EMBL/GenBank/DDBJ whole genome shotgun (WGS) entry which is preliminary data.</text>
</comment>
<dbReference type="PROSITE" id="PS51847">
    <property type="entry name" value="SMP"/>
    <property type="match status" value="1"/>
</dbReference>
<evidence type="ECO:0000256" key="8">
    <source>
        <dbReference type="ARBA" id="ARBA00023136"/>
    </source>
</evidence>
<evidence type="ECO:0000256" key="10">
    <source>
        <dbReference type="SAM" id="Phobius"/>
    </source>
</evidence>
<protein>
    <recommendedName>
        <fullName evidence="11">SMP-LTD domain-containing protein</fullName>
    </recommendedName>
</protein>
<feature type="region of interest" description="Disordered" evidence="9">
    <location>
        <begin position="259"/>
        <end position="278"/>
    </location>
</feature>
<keyword evidence="4" id="KW-0256">Endoplasmic reticulum</keyword>
<keyword evidence="6" id="KW-0445">Lipid transport</keyword>
<feature type="compositionally biased region" description="Basic and acidic residues" evidence="9">
    <location>
        <begin position="913"/>
        <end position="924"/>
    </location>
</feature>
<evidence type="ECO:0000256" key="9">
    <source>
        <dbReference type="SAM" id="MobiDB-lite"/>
    </source>
</evidence>
<evidence type="ECO:0000256" key="7">
    <source>
        <dbReference type="ARBA" id="ARBA00023121"/>
    </source>
</evidence>
<feature type="compositionally biased region" description="Low complexity" evidence="9">
    <location>
        <begin position="925"/>
        <end position="934"/>
    </location>
</feature>
<evidence type="ECO:0000259" key="11">
    <source>
        <dbReference type="PROSITE" id="PS51847"/>
    </source>
</evidence>
<evidence type="ECO:0000256" key="3">
    <source>
        <dbReference type="ARBA" id="ARBA00022692"/>
    </source>
</evidence>
<feature type="region of interest" description="Disordered" evidence="9">
    <location>
        <begin position="749"/>
        <end position="868"/>
    </location>
</feature>
<dbReference type="PANTHER" id="PTHR13466">
    <property type="entry name" value="TEX2 PROTEIN-RELATED"/>
    <property type="match status" value="1"/>
</dbReference>
<dbReference type="PANTHER" id="PTHR13466:SF19">
    <property type="entry name" value="NUCLEUS-VACUOLE JUNCTION PROTEIN 2"/>
    <property type="match status" value="1"/>
</dbReference>
<dbReference type="GO" id="GO:0008289">
    <property type="term" value="F:lipid binding"/>
    <property type="evidence" value="ECO:0007669"/>
    <property type="project" value="UniProtKB-KW"/>
</dbReference>
<feature type="compositionally biased region" description="Basic and acidic residues" evidence="9">
    <location>
        <begin position="936"/>
        <end position="948"/>
    </location>
</feature>
<keyword evidence="7" id="KW-0446">Lipid-binding</keyword>
<feature type="compositionally biased region" description="Low complexity" evidence="9">
    <location>
        <begin position="261"/>
        <end position="278"/>
    </location>
</feature>
<feature type="compositionally biased region" description="Polar residues" evidence="9">
    <location>
        <begin position="949"/>
        <end position="969"/>
    </location>
</feature>
<feature type="region of interest" description="Disordered" evidence="9">
    <location>
        <begin position="536"/>
        <end position="598"/>
    </location>
</feature>
<evidence type="ECO:0000256" key="5">
    <source>
        <dbReference type="ARBA" id="ARBA00022989"/>
    </source>
</evidence>
<dbReference type="GO" id="GO:1990456">
    <property type="term" value="P:mitochondrion-endoplasmic reticulum membrane tethering"/>
    <property type="evidence" value="ECO:0007669"/>
    <property type="project" value="TreeGrafter"/>
</dbReference>
<keyword evidence="13" id="KW-1185">Reference proteome</keyword>
<dbReference type="GO" id="GO:0015914">
    <property type="term" value="P:phospholipid transport"/>
    <property type="evidence" value="ECO:0007669"/>
    <property type="project" value="TreeGrafter"/>
</dbReference>
<comment type="subcellular location">
    <subcellularLocation>
        <location evidence="1">Endoplasmic reticulum membrane</location>
    </subcellularLocation>
</comment>
<dbReference type="AlphaFoldDB" id="A0A9P5RQ65"/>
<feature type="region of interest" description="Disordered" evidence="9">
    <location>
        <begin position="125"/>
        <end position="144"/>
    </location>
</feature>
<feature type="compositionally biased region" description="Polar residues" evidence="9">
    <location>
        <begin position="579"/>
        <end position="597"/>
    </location>
</feature>
<name>A0A9P5RQ65_9FUNG</name>
<proteinExistence type="predicted"/>
<keyword evidence="5 10" id="KW-1133">Transmembrane helix</keyword>
<dbReference type="EMBL" id="JAAAUQ010001204">
    <property type="protein sequence ID" value="KAF9141777.1"/>
    <property type="molecule type" value="Genomic_DNA"/>
</dbReference>
<feature type="compositionally biased region" description="Polar residues" evidence="9">
    <location>
        <begin position="848"/>
        <end position="868"/>
    </location>
</feature>
<feature type="compositionally biased region" description="Polar residues" evidence="9">
    <location>
        <begin position="670"/>
        <end position="686"/>
    </location>
</feature>
<evidence type="ECO:0000313" key="13">
    <source>
        <dbReference type="Proteomes" id="UP000748756"/>
    </source>
</evidence>
<reference evidence="12" key="1">
    <citation type="journal article" date="2020" name="Fungal Divers.">
        <title>Resolving the Mortierellaceae phylogeny through synthesis of multi-gene phylogenetics and phylogenomics.</title>
        <authorList>
            <person name="Vandepol N."/>
            <person name="Liber J."/>
            <person name="Desiro A."/>
            <person name="Na H."/>
            <person name="Kennedy M."/>
            <person name="Barry K."/>
            <person name="Grigoriev I.V."/>
            <person name="Miller A.N."/>
            <person name="O'Donnell K."/>
            <person name="Stajich J.E."/>
            <person name="Bonito G."/>
        </authorList>
    </citation>
    <scope>NUCLEOTIDE SEQUENCE</scope>
    <source>
        <strain evidence="12">NRRL 6426</strain>
    </source>
</reference>
<feature type="region of interest" description="Disordered" evidence="9">
    <location>
        <begin position="1120"/>
        <end position="1218"/>
    </location>
</feature>
<dbReference type="GO" id="GO:0032865">
    <property type="term" value="C:ERMES complex"/>
    <property type="evidence" value="ECO:0007669"/>
    <property type="project" value="TreeGrafter"/>
</dbReference>
<feature type="region of interest" description="Disordered" evidence="9">
    <location>
        <begin position="897"/>
        <end position="996"/>
    </location>
</feature>
<evidence type="ECO:0000256" key="1">
    <source>
        <dbReference type="ARBA" id="ARBA00004586"/>
    </source>
</evidence>
<feature type="compositionally biased region" description="Low complexity" evidence="9">
    <location>
        <begin position="970"/>
        <end position="986"/>
    </location>
</feature>
<feature type="compositionally biased region" description="Low complexity" evidence="9">
    <location>
        <begin position="791"/>
        <end position="832"/>
    </location>
</feature>
<feature type="compositionally biased region" description="Low complexity" evidence="9">
    <location>
        <begin position="1122"/>
        <end position="1138"/>
    </location>
</feature>
<feature type="transmembrane region" description="Helical" evidence="10">
    <location>
        <begin position="7"/>
        <end position="26"/>
    </location>
</feature>
<evidence type="ECO:0000256" key="4">
    <source>
        <dbReference type="ARBA" id="ARBA00022824"/>
    </source>
</evidence>
<dbReference type="Proteomes" id="UP000748756">
    <property type="component" value="Unassembled WGS sequence"/>
</dbReference>
<feature type="region of interest" description="Disordered" evidence="9">
    <location>
        <begin position="1008"/>
        <end position="1107"/>
    </location>
</feature>
<dbReference type="GO" id="GO:0005789">
    <property type="term" value="C:endoplasmic reticulum membrane"/>
    <property type="evidence" value="ECO:0007669"/>
    <property type="project" value="UniProtKB-SubCell"/>
</dbReference>
<feature type="compositionally biased region" description="Basic and acidic residues" evidence="9">
    <location>
        <begin position="698"/>
        <end position="708"/>
    </location>
</feature>
<organism evidence="12 13">
    <name type="scientific">Linnemannia schmuckeri</name>
    <dbReference type="NCBI Taxonomy" id="64567"/>
    <lineage>
        <taxon>Eukaryota</taxon>
        <taxon>Fungi</taxon>
        <taxon>Fungi incertae sedis</taxon>
        <taxon>Mucoromycota</taxon>
        <taxon>Mortierellomycotina</taxon>
        <taxon>Mortierellomycetes</taxon>
        <taxon>Mortierellales</taxon>
        <taxon>Mortierellaceae</taxon>
        <taxon>Linnemannia</taxon>
    </lineage>
</organism>
<sequence>MGFIYGFLCGVLFLPLSILAGAYYFFTYSESHKEKVRRELEQERIKEKELELDLEDMPSALYASYLGGLRSSGNGPNAGGPNGNGLAGMGLMPEHLDPQYQFAGWISVKRIPEVDHRIIEPNFQKVNKKKNGHSSGNGGNGSNNYVGGPLDEGGLGQGIAGSFGAGAVAQDPRFTYLDTQNPHLSLPPCLQARFKDSKYAVIKGATMFIYENELVQECLGVITLPNYQVSVPGHQKDGHIFSKRNPIWLKYQASGGPASLASTTSHHTRRSTASSENSLSSSKDYYLSMVSCIDKEDLYFTLLRCSKLKPNRSFIREIPKRDSTLFDKSAMNTLIRTIHSNEHQFQAAWLNALLGRMFLGVYKTPQVKDMVFQKMVDKLSRVRLPNFLNDMRMKSVNLGDGVPLVTRPKLLALKPNGDMVMDLSLLYQGGFRAEVEAEAVVTVTKKIQPIKVSLVLVMTLVRLEGRVQVWIKPPPCNRIWYGFYHKPQVEMKIEPVVSDKHIKSNLIIKAIENKMLEAIAETMVLPNMDDIPFSDTDGVGGIFGEEIQPGGTADPTPNPNQQQQFQQQQQQQQQHHNTHPMSQQQTKNLLGTPQTHSPAMRSATIDVTEPYHHHSNSAGANSPRTAMDLPGEVRVRPRADSVASPTIYKYAPGSRSHASLGDEVLQRNYTYASNHPNNGGSNNQAGNPHPVFSSLDDDPMRLNGEHTHQRPIVESPEEMFTRTLHVPGGCGIEVSDYGFGASLNSTTTAATSASGTAPDATPGNSNNSTTVNATSTTTTTHSWLFNRKHNISNNNNSNNDNSSNSNGNSNNFTNGNSNGNNNNSTASANNGSLSPPSTIHQRRGSLDPSITLSYSTGTSMGLNPSNAQQQFPNIEAVRTMEEHYSHYGITEYQPAGLEGSKVTSKEKKKLKDKLKNWEKERQERQQQNQQQQQQMDGDRASVHSRDSGDTGSSYTANVNGQWDGSNQPPSIYGYSNNNGSSIHSNSMMGDNPHHKEKFSLGKMLKGFRKKHTKGAHSGGSSYLHPNYSSNGIGQFLHDEDDLLQQHPHDGDNGGPNGFMLNGEDMDDYGDSGSGGPSSRGMSGHSGSLYHGGLDLEDARAPTTSSPNALLSAYQPQFRQKFESSPNLSSLASYSNSEPTPQPQPRSDEVPSSPMSDPGGFGGRSRSSSIQGPPTINPNRLSINSLNSVHSVNGASSPLQVGSSPSPGPGPGNRPPSLRQYIPEHQSILQQPDSTTQCHVEPQFMNNGVAMNIHSVS</sequence>
<evidence type="ECO:0000313" key="12">
    <source>
        <dbReference type="EMBL" id="KAF9141777.1"/>
    </source>
</evidence>
<feature type="compositionally biased region" description="Low complexity" evidence="9">
    <location>
        <begin position="1195"/>
        <end position="1204"/>
    </location>
</feature>
<dbReference type="OrthoDB" id="26740at2759"/>
<feature type="domain" description="SMP-LTD" evidence="11">
    <location>
        <begin position="343"/>
        <end position="534"/>
    </location>
</feature>
<evidence type="ECO:0000256" key="2">
    <source>
        <dbReference type="ARBA" id="ARBA00022448"/>
    </source>
</evidence>
<feature type="compositionally biased region" description="Low complexity" evidence="9">
    <location>
        <begin position="1078"/>
        <end position="1092"/>
    </location>
</feature>
<gene>
    <name evidence="12" type="ORF">BG015_001172</name>
</gene>
<feature type="compositionally biased region" description="Low complexity" evidence="9">
    <location>
        <begin position="561"/>
        <end position="574"/>
    </location>
</feature>
<accession>A0A9P5RQ65</accession>
<feature type="compositionally biased region" description="Polar residues" evidence="9">
    <location>
        <begin position="1169"/>
        <end position="1194"/>
    </location>
</feature>
<keyword evidence="2" id="KW-0813">Transport</keyword>
<evidence type="ECO:0000256" key="6">
    <source>
        <dbReference type="ARBA" id="ARBA00023055"/>
    </source>
</evidence>
<dbReference type="InterPro" id="IPR031468">
    <property type="entry name" value="SMP_LBD"/>
</dbReference>
<feature type="region of interest" description="Disordered" evidence="9">
    <location>
        <begin position="670"/>
        <end position="712"/>
    </location>
</feature>
<keyword evidence="3 10" id="KW-0812">Transmembrane</keyword>